<organism evidence="2 3">
    <name type="scientific">Vigna mungo</name>
    <name type="common">Black gram</name>
    <name type="synonym">Phaseolus mungo</name>
    <dbReference type="NCBI Taxonomy" id="3915"/>
    <lineage>
        <taxon>Eukaryota</taxon>
        <taxon>Viridiplantae</taxon>
        <taxon>Streptophyta</taxon>
        <taxon>Embryophyta</taxon>
        <taxon>Tracheophyta</taxon>
        <taxon>Spermatophyta</taxon>
        <taxon>Magnoliopsida</taxon>
        <taxon>eudicotyledons</taxon>
        <taxon>Gunneridae</taxon>
        <taxon>Pentapetalae</taxon>
        <taxon>rosids</taxon>
        <taxon>fabids</taxon>
        <taxon>Fabales</taxon>
        <taxon>Fabaceae</taxon>
        <taxon>Papilionoideae</taxon>
        <taxon>50 kb inversion clade</taxon>
        <taxon>NPAAA clade</taxon>
        <taxon>indigoferoid/millettioid clade</taxon>
        <taxon>Phaseoleae</taxon>
        <taxon>Vigna</taxon>
    </lineage>
</organism>
<reference evidence="2 3" key="1">
    <citation type="journal article" date="2023" name="Life. Sci Alliance">
        <title>Evolutionary insights into 3D genome organization and epigenetic landscape of Vigna mungo.</title>
        <authorList>
            <person name="Junaid A."/>
            <person name="Singh B."/>
            <person name="Bhatia S."/>
        </authorList>
    </citation>
    <scope>NUCLEOTIDE SEQUENCE [LARGE SCALE GENOMIC DNA]</scope>
    <source>
        <strain evidence="2">Urdbean</strain>
    </source>
</reference>
<proteinExistence type="predicted"/>
<accession>A0AAQ3SDF2</accession>
<dbReference type="EMBL" id="CP144700">
    <property type="protein sequence ID" value="WVZ24289.1"/>
    <property type="molecule type" value="Genomic_DNA"/>
</dbReference>
<sequence>MPFIFFFLKTTCFFLSASSPPPHTIHFSPNTITITSFSVREIEMRERKKNLYQGWKVLLLWSTDPLDSHYGSSMVTHNLSVSWLKLSVLQFPQCSTKPYLFNKSALALTG</sequence>
<gene>
    <name evidence="2" type="ORF">V8G54_002833</name>
</gene>
<evidence type="ECO:0000256" key="1">
    <source>
        <dbReference type="SAM" id="SignalP"/>
    </source>
</evidence>
<protein>
    <recommendedName>
        <fullName evidence="4">Secreted protein</fullName>
    </recommendedName>
</protein>
<name>A0AAQ3SDF2_VIGMU</name>
<feature type="non-terminal residue" evidence="2">
    <location>
        <position position="110"/>
    </location>
</feature>
<dbReference type="AlphaFoldDB" id="A0AAQ3SDF2"/>
<feature type="chain" id="PRO_5042989410" description="Secreted protein" evidence="1">
    <location>
        <begin position="19"/>
        <end position="110"/>
    </location>
</feature>
<evidence type="ECO:0000313" key="2">
    <source>
        <dbReference type="EMBL" id="WVZ24289.1"/>
    </source>
</evidence>
<keyword evidence="1" id="KW-0732">Signal</keyword>
<evidence type="ECO:0008006" key="4">
    <source>
        <dbReference type="Google" id="ProtNLM"/>
    </source>
</evidence>
<feature type="signal peptide" evidence="1">
    <location>
        <begin position="1"/>
        <end position="18"/>
    </location>
</feature>
<dbReference type="Proteomes" id="UP001374535">
    <property type="component" value="Chromosome 1"/>
</dbReference>
<evidence type="ECO:0000313" key="3">
    <source>
        <dbReference type="Proteomes" id="UP001374535"/>
    </source>
</evidence>
<keyword evidence="3" id="KW-1185">Reference proteome</keyword>